<dbReference type="Proteomes" id="UP001061070">
    <property type="component" value="Unassembled WGS sequence"/>
</dbReference>
<dbReference type="EMBL" id="BAQW01000005">
    <property type="protein sequence ID" value="GBR11143.1"/>
    <property type="molecule type" value="Genomic_DNA"/>
</dbReference>
<evidence type="ECO:0000313" key="1">
    <source>
        <dbReference type="EMBL" id="GBR11143.1"/>
    </source>
</evidence>
<comment type="caution">
    <text evidence="1">The sequence shown here is derived from an EMBL/GenBank/DDBJ whole genome shotgun (WGS) entry which is preliminary data.</text>
</comment>
<evidence type="ECO:0000313" key="2">
    <source>
        <dbReference type="Proteomes" id="UP001061070"/>
    </source>
</evidence>
<keyword evidence="2" id="KW-1185">Reference proteome</keyword>
<name>A0ABQ0QAS2_9PROT</name>
<sequence>MTTLAGSKTCFDAFPNGLVERAMLTLGLSRGARQAAENACGRDANKSLSIETLVPGQEGCIERFGVWKIEEHPETLEP</sequence>
<accession>A0ABQ0QAS2</accession>
<protein>
    <submittedName>
        <fullName evidence="1">Uncharacterized protein</fullName>
    </submittedName>
</protein>
<organism evidence="1 2">
    <name type="scientific">Gluconobacter frateurii NRIC 0228</name>
    <dbReference type="NCBI Taxonomy" id="1307946"/>
    <lineage>
        <taxon>Bacteria</taxon>
        <taxon>Pseudomonadati</taxon>
        <taxon>Pseudomonadota</taxon>
        <taxon>Alphaproteobacteria</taxon>
        <taxon>Acetobacterales</taxon>
        <taxon>Acetobacteraceae</taxon>
        <taxon>Gluconobacter</taxon>
    </lineage>
</organism>
<proteinExistence type="predicted"/>
<gene>
    <name evidence="1" type="ORF">AA0228_1278</name>
</gene>
<reference evidence="1" key="1">
    <citation type="submission" date="2013-04" db="EMBL/GenBank/DDBJ databases">
        <title>The genome sequencing project of 58 acetic acid bacteria.</title>
        <authorList>
            <person name="Okamoto-Kainuma A."/>
            <person name="Ishikawa M."/>
            <person name="Umino S."/>
            <person name="Koizumi Y."/>
            <person name="Shiwa Y."/>
            <person name="Yoshikawa H."/>
            <person name="Matsutani M."/>
            <person name="Matsushita K."/>
        </authorList>
    </citation>
    <scope>NUCLEOTIDE SEQUENCE</scope>
    <source>
        <strain evidence="1">NRIC 0228</strain>
    </source>
</reference>